<dbReference type="Proteomes" id="UP000601435">
    <property type="component" value="Unassembled WGS sequence"/>
</dbReference>
<reference evidence="2" key="1">
    <citation type="submission" date="2021-02" db="EMBL/GenBank/DDBJ databases">
        <authorList>
            <person name="Dougan E. K."/>
            <person name="Rhodes N."/>
            <person name="Thang M."/>
            <person name="Chan C."/>
        </authorList>
    </citation>
    <scope>NUCLEOTIDE SEQUENCE</scope>
</reference>
<protein>
    <submittedName>
        <fullName evidence="2">Uncharacterized protein</fullName>
    </submittedName>
</protein>
<feature type="compositionally biased region" description="Basic residues" evidence="1">
    <location>
        <begin position="59"/>
        <end position="70"/>
    </location>
</feature>
<evidence type="ECO:0000313" key="2">
    <source>
        <dbReference type="EMBL" id="CAE7483081.1"/>
    </source>
</evidence>
<organism evidence="2 3">
    <name type="scientific">Symbiodinium necroappetens</name>
    <dbReference type="NCBI Taxonomy" id="1628268"/>
    <lineage>
        <taxon>Eukaryota</taxon>
        <taxon>Sar</taxon>
        <taxon>Alveolata</taxon>
        <taxon>Dinophyceae</taxon>
        <taxon>Suessiales</taxon>
        <taxon>Symbiodiniaceae</taxon>
        <taxon>Symbiodinium</taxon>
    </lineage>
</organism>
<evidence type="ECO:0000256" key="1">
    <source>
        <dbReference type="SAM" id="MobiDB-lite"/>
    </source>
</evidence>
<name>A0A812SG04_9DINO</name>
<comment type="caution">
    <text evidence="2">The sequence shown here is derived from an EMBL/GenBank/DDBJ whole genome shotgun (WGS) entry which is preliminary data.</text>
</comment>
<sequence>MRRKKREALRAELLAAGDPILSWRACMRQARSRPIPSASSSAQQPAKSKHTGRQETVKRPMRRKRRRLRAKPTVGLESVAAT</sequence>
<feature type="compositionally biased region" description="Low complexity" evidence="1">
    <location>
        <begin position="29"/>
        <end position="46"/>
    </location>
</feature>
<dbReference type="AlphaFoldDB" id="A0A812SG04"/>
<feature type="region of interest" description="Disordered" evidence="1">
    <location>
        <begin position="29"/>
        <end position="82"/>
    </location>
</feature>
<accession>A0A812SG04</accession>
<feature type="non-terminal residue" evidence="2">
    <location>
        <position position="1"/>
    </location>
</feature>
<keyword evidence="3" id="KW-1185">Reference proteome</keyword>
<proteinExistence type="predicted"/>
<gene>
    <name evidence="2" type="ORF">SNEC2469_LOCUS13688</name>
</gene>
<dbReference type="EMBL" id="CAJNJA010021875">
    <property type="protein sequence ID" value="CAE7483081.1"/>
    <property type="molecule type" value="Genomic_DNA"/>
</dbReference>
<evidence type="ECO:0000313" key="3">
    <source>
        <dbReference type="Proteomes" id="UP000601435"/>
    </source>
</evidence>